<dbReference type="InterPro" id="IPR006343">
    <property type="entry name" value="DnaB/C_C"/>
</dbReference>
<evidence type="ECO:0000313" key="6">
    <source>
        <dbReference type="Proteomes" id="UP000182793"/>
    </source>
</evidence>
<feature type="region of interest" description="Disordered" evidence="2">
    <location>
        <begin position="261"/>
        <end position="286"/>
    </location>
</feature>
<feature type="compositionally biased region" description="Basic and acidic residues" evidence="2">
    <location>
        <begin position="261"/>
        <end position="277"/>
    </location>
</feature>
<proteinExistence type="inferred from homology"/>
<dbReference type="NCBIfam" id="TIGR01446">
    <property type="entry name" value="DnaD_dom"/>
    <property type="match status" value="1"/>
</dbReference>
<comment type="similarity">
    <text evidence="1">Belongs to the DnaB/DnaD family.</text>
</comment>
<dbReference type="PANTHER" id="PTHR37293:SF5">
    <property type="entry name" value="DNA REPLICATION PROTEIN"/>
    <property type="match status" value="1"/>
</dbReference>
<evidence type="ECO:0000259" key="4">
    <source>
        <dbReference type="Pfam" id="PF09681"/>
    </source>
</evidence>
<dbReference type="RefSeq" id="WP_074799022.1">
    <property type="nucleotide sequence ID" value="NZ_FOTG01000002.1"/>
</dbReference>
<reference evidence="5 6" key="1">
    <citation type="submission" date="2016-10" db="EMBL/GenBank/DDBJ databases">
        <authorList>
            <person name="Varghese N."/>
            <person name="Submissions S."/>
        </authorList>
    </citation>
    <scope>NUCLEOTIDE SEQUENCE [LARGE SCALE GENOMIC DNA]</scope>
    <source>
        <strain evidence="5 6">JB1</strain>
    </source>
</reference>
<organism evidence="5 6">
    <name type="scientific">Streptococcus equinus JB1</name>
    <dbReference type="NCBI Taxonomy" id="1294274"/>
    <lineage>
        <taxon>Bacteria</taxon>
        <taxon>Bacillati</taxon>
        <taxon>Bacillota</taxon>
        <taxon>Bacilli</taxon>
        <taxon>Lactobacillales</taxon>
        <taxon>Streptococcaceae</taxon>
        <taxon>Streptococcus</taxon>
    </lineage>
</organism>
<gene>
    <name evidence="5" type="ORF">SAMN02910290_00010</name>
</gene>
<evidence type="ECO:0000256" key="1">
    <source>
        <dbReference type="ARBA" id="ARBA00093462"/>
    </source>
</evidence>
<evidence type="ECO:0000259" key="3">
    <source>
        <dbReference type="Pfam" id="PF07261"/>
    </source>
</evidence>
<dbReference type="EMBL" id="FOTG01000002">
    <property type="protein sequence ID" value="SFL01548.1"/>
    <property type="molecule type" value="Genomic_DNA"/>
</dbReference>
<dbReference type="NCBIfam" id="TIGR01714">
    <property type="entry name" value="phage_rep_org_N"/>
    <property type="match status" value="1"/>
</dbReference>
<comment type="caution">
    <text evidence="5">The sequence shown here is derived from an EMBL/GenBank/DDBJ whole genome shotgun (WGS) entry which is preliminary data.</text>
</comment>
<dbReference type="InterPro" id="IPR053162">
    <property type="entry name" value="DnaD"/>
</dbReference>
<dbReference type="PANTHER" id="PTHR37293">
    <property type="entry name" value="PHAGE REPLICATION PROTEIN-RELATED"/>
    <property type="match status" value="1"/>
</dbReference>
<accession>A0A1I4E6W4</accession>
<dbReference type="Gene3D" id="1.10.10.630">
    <property type="entry name" value="DnaD domain-like"/>
    <property type="match status" value="1"/>
</dbReference>
<dbReference type="InterPro" id="IPR010056">
    <property type="entry name" value="Phage_rep_org__N"/>
</dbReference>
<evidence type="ECO:0000256" key="2">
    <source>
        <dbReference type="SAM" id="MobiDB-lite"/>
    </source>
</evidence>
<dbReference type="Proteomes" id="UP000182793">
    <property type="component" value="Unassembled WGS sequence"/>
</dbReference>
<sequence length="286" mass="33414">MAKTKVYFWLKVDKKFFDNVFIKRLKNMNGGYAMTVIYIRLMLESLESDCILYYDGYLESLVEELAIKLDVSEDDINMTMAYFTKCGLIQIDTNGNAELLQAKAMLEQETNQAQYMREYRKRQKLKNDNSYNVNQIANVVSEPLTTCKTEIDIDKEIELKKDINIDIKSEVDTREKQSATADGKFEFNIFEYYQSRIGVLDGYQLQKLKDFIEIDNLEPNLVKRAIDRAADNSKRNFGYINSILKNWAQNGIKTIVQQDEEQRRFEESKRQPAKSDIESTIPDLPF</sequence>
<dbReference type="Pfam" id="PF07261">
    <property type="entry name" value="DnaB_2"/>
    <property type="match status" value="1"/>
</dbReference>
<dbReference type="InterPro" id="IPR034829">
    <property type="entry name" value="DnaD-like_sf"/>
</dbReference>
<dbReference type="Pfam" id="PF09681">
    <property type="entry name" value="Phage_rep_org_N"/>
    <property type="match status" value="1"/>
</dbReference>
<protein>
    <submittedName>
        <fullName evidence="5">Phage replisome organizer, putative, N-terminal region</fullName>
    </submittedName>
</protein>
<keyword evidence="6" id="KW-1185">Reference proteome</keyword>
<feature type="domain" description="DnaB/C C-terminal" evidence="3">
    <location>
        <begin position="190"/>
        <end position="258"/>
    </location>
</feature>
<name>A0A1I4E6W4_STREI</name>
<dbReference type="SUPFAM" id="SSF158499">
    <property type="entry name" value="DnaD domain-like"/>
    <property type="match status" value="1"/>
</dbReference>
<evidence type="ECO:0000313" key="5">
    <source>
        <dbReference type="EMBL" id="SFL01548.1"/>
    </source>
</evidence>
<feature type="domain" description="Phage replisome organiser N-terminal" evidence="4">
    <location>
        <begin position="9"/>
        <end position="125"/>
    </location>
</feature>